<dbReference type="AlphaFoldDB" id="A0A9N9BW52"/>
<gene>
    <name evidence="2" type="ORF">FCALED_LOCUS7506</name>
</gene>
<dbReference type="EMBL" id="CAJVPQ010002000">
    <property type="protein sequence ID" value="CAG8579221.1"/>
    <property type="molecule type" value="Genomic_DNA"/>
</dbReference>
<organism evidence="2 3">
    <name type="scientific">Funneliformis caledonium</name>
    <dbReference type="NCBI Taxonomy" id="1117310"/>
    <lineage>
        <taxon>Eukaryota</taxon>
        <taxon>Fungi</taxon>
        <taxon>Fungi incertae sedis</taxon>
        <taxon>Mucoromycota</taxon>
        <taxon>Glomeromycotina</taxon>
        <taxon>Glomeromycetes</taxon>
        <taxon>Glomerales</taxon>
        <taxon>Glomeraceae</taxon>
        <taxon>Funneliformis</taxon>
    </lineage>
</organism>
<reference evidence="2" key="1">
    <citation type="submission" date="2021-06" db="EMBL/GenBank/DDBJ databases">
        <authorList>
            <person name="Kallberg Y."/>
            <person name="Tangrot J."/>
            <person name="Rosling A."/>
        </authorList>
    </citation>
    <scope>NUCLEOTIDE SEQUENCE</scope>
    <source>
        <strain evidence="2">UK204</strain>
    </source>
</reference>
<dbReference type="Proteomes" id="UP000789570">
    <property type="component" value="Unassembled WGS sequence"/>
</dbReference>
<keyword evidence="1" id="KW-0812">Transmembrane</keyword>
<accession>A0A9N9BW52</accession>
<feature type="transmembrane region" description="Helical" evidence="1">
    <location>
        <begin position="109"/>
        <end position="132"/>
    </location>
</feature>
<evidence type="ECO:0000313" key="3">
    <source>
        <dbReference type="Proteomes" id="UP000789570"/>
    </source>
</evidence>
<dbReference type="OrthoDB" id="2319803at2759"/>
<evidence type="ECO:0000313" key="2">
    <source>
        <dbReference type="EMBL" id="CAG8579221.1"/>
    </source>
</evidence>
<evidence type="ECO:0000256" key="1">
    <source>
        <dbReference type="SAM" id="Phobius"/>
    </source>
</evidence>
<keyword evidence="1" id="KW-1133">Transmembrane helix</keyword>
<name>A0A9N9BW52_9GLOM</name>
<keyword evidence="1" id="KW-0472">Membrane</keyword>
<protein>
    <submittedName>
        <fullName evidence="2">4298_t:CDS:1</fullName>
    </submittedName>
</protein>
<comment type="caution">
    <text evidence="2">The sequence shown here is derived from an EMBL/GenBank/DDBJ whole genome shotgun (WGS) entry which is preliminary data.</text>
</comment>
<feature type="transmembrane region" description="Helical" evidence="1">
    <location>
        <begin position="12"/>
        <end position="34"/>
    </location>
</feature>
<proteinExistence type="predicted"/>
<keyword evidence="3" id="KW-1185">Reference proteome</keyword>
<sequence length="276" mass="31230">MIIFRDYAKFFLSLKCIQLLLTILVVAFEITQYVSYGNYITPGQHNDWFDDAQEEGDGKTKIWLLVVCSLTIPSLDLSNLDPMYRGTNELNCRSPSLRGGEPMRFVCGVWVTSIIFGWFIFGIYVLTTFINWQLSKERIQRIGSSSSDSFNNKDINRKSLILPTTPVINVQNNNDFSDELEKGGVPELLLQSGLPADRRMSLKIVLPQSTRRYDDEESSPIQQNHVNNGLTLPPIQVNASTITLPDIKQLETFNPNLLILPLKKSSEVSSLQEVPL</sequence>